<feature type="coiled-coil region" evidence="1">
    <location>
        <begin position="374"/>
        <end position="401"/>
    </location>
</feature>
<dbReference type="STRING" id="1051890.A0A3N4LVP8"/>
<feature type="compositionally biased region" description="Polar residues" evidence="2">
    <location>
        <begin position="160"/>
        <end position="170"/>
    </location>
</feature>
<sequence>MARVNSDGNNSPGKSGCDGSMISESREQSPKRTAVQSLDLKKTQTGKAQTTNRDIKPERLPVMFQEESSGYEELADQVLNSIPVTASSSSQSSASRRPPSPPRRHSRKLSSHQYSVTAPSPPRHIVDITPIDVPLRSGNAAQNYSRKGGSFSRAHSVDYTNYSGASPTHQNARKSFHHESPQSLPSRRPSYAHQRHSSTTTASSARRLSHYTFESPHAGTPSYSYSPEEYNVDESHILEGDCGLDIPSSMGMPNIQMASNAVMKANLRSGDPYQELSRFLNNVNGMLSSLTLSIPHLQLLCDRYRSIQDKLLEYNALVEVSRAQEEVIEQKEKQIFSLKDKLNQMATMHSAEGNRLRNKIGSLEAEVRIFNDIIATKNNEIQELASKFEEEKEALRSEGEKWGAVNGEAFSEEKLELLEKHDAEIEILEEGHHAMIKEIEETHAMEKANIMKSYESKIEDLEERHQAELNEVFEKKASEANEIHRQVALQLENSHAVKLAALKDAHRVEMRTLESKFYAKLETLKVDVGKRRADLEKTHATEKKLREEEFQKERDLWIAEKEQLEGQIKYLQYEKNTTAFTHETEKSCLLQKVQSSEQLTRQLEEENERINDVLKRIGDTDWGQEIKGRGDGFYIDAFTTLTKDIVDISTKFLDLPRMPPGDVIAEIPSNLPNLLADTDASRILRQAYIQHVISTILCKRIFSPFLFSLANRYDNADSLLKAMSSHLRKKSTRREAVWRNYTLIAAYTANSAKQHAATAATTVIDEIITKIRPFAEPDNLDRISAGVRRVVKYAIETWRYARLEKEMFVARVETEDDDPVWGHHPYENQLPYVSDSKLIESIQGGSTGKRKLVLHLLPLIYREGIVPAISQQDTVLDDGHVFTHGIALFSDCLPVLHRKMELGIPGSSSSSHGEDRVLRRREQERSDRAVEDPPVSPHIEDSRMRAQHMEKEESQRLEKEKEEAWRLAELVELKRKEEEARLKEEYERKRKEEARLKAEREEVEKRELARIQAEKEERLRALEEAWISSQRQEEEAREAALMEAIELEELARIEAEIESAAKAEAQLIAEEKEQRERERLLETAQELARMELEAQRAEEKDREMALRELAELEQWQAEQDMLARVEQEIRDAEEVEAQLVAEEKEKREMLRLEAEAKVRADEEEMERERLRQREIRRKEVRAKIEAEVAAKKLERERERERQKLKAEAEEKERNTEREALAEAERLRGEQQVKSDRGSRRRAERRNERR</sequence>
<evidence type="ECO:0000313" key="3">
    <source>
        <dbReference type="EMBL" id="RPB24721.1"/>
    </source>
</evidence>
<keyword evidence="4" id="KW-1185">Reference proteome</keyword>
<feature type="compositionally biased region" description="Low complexity" evidence="2">
    <location>
        <begin position="197"/>
        <end position="206"/>
    </location>
</feature>
<feature type="region of interest" description="Disordered" evidence="2">
    <location>
        <begin position="902"/>
        <end position="957"/>
    </location>
</feature>
<accession>A0A3N4LVP8</accession>
<feature type="region of interest" description="Disordered" evidence="2">
    <location>
        <begin position="1192"/>
        <end position="1249"/>
    </location>
</feature>
<reference evidence="3 4" key="1">
    <citation type="journal article" date="2018" name="Nat. Ecol. Evol.">
        <title>Pezizomycetes genomes reveal the molecular basis of ectomycorrhizal truffle lifestyle.</title>
        <authorList>
            <person name="Murat C."/>
            <person name="Payen T."/>
            <person name="Noel B."/>
            <person name="Kuo A."/>
            <person name="Morin E."/>
            <person name="Chen J."/>
            <person name="Kohler A."/>
            <person name="Krizsan K."/>
            <person name="Balestrini R."/>
            <person name="Da Silva C."/>
            <person name="Montanini B."/>
            <person name="Hainaut M."/>
            <person name="Levati E."/>
            <person name="Barry K.W."/>
            <person name="Belfiori B."/>
            <person name="Cichocki N."/>
            <person name="Clum A."/>
            <person name="Dockter R.B."/>
            <person name="Fauchery L."/>
            <person name="Guy J."/>
            <person name="Iotti M."/>
            <person name="Le Tacon F."/>
            <person name="Lindquist E.A."/>
            <person name="Lipzen A."/>
            <person name="Malagnac F."/>
            <person name="Mello A."/>
            <person name="Molinier V."/>
            <person name="Miyauchi S."/>
            <person name="Poulain J."/>
            <person name="Riccioni C."/>
            <person name="Rubini A."/>
            <person name="Sitrit Y."/>
            <person name="Splivallo R."/>
            <person name="Traeger S."/>
            <person name="Wang M."/>
            <person name="Zifcakova L."/>
            <person name="Wipf D."/>
            <person name="Zambonelli A."/>
            <person name="Paolocci F."/>
            <person name="Nowrousian M."/>
            <person name="Ottonello S."/>
            <person name="Baldrian P."/>
            <person name="Spatafora J.W."/>
            <person name="Henrissat B."/>
            <person name="Nagy L.G."/>
            <person name="Aury J.M."/>
            <person name="Wincker P."/>
            <person name="Grigoriev I.V."/>
            <person name="Bonfante P."/>
            <person name="Martin F.M."/>
        </authorList>
    </citation>
    <scope>NUCLEOTIDE SEQUENCE [LARGE SCALE GENOMIC DNA]</scope>
    <source>
        <strain evidence="3 4">ATCC MYA-4762</strain>
    </source>
</reference>
<feature type="compositionally biased region" description="Basic and acidic residues" evidence="2">
    <location>
        <begin position="1192"/>
        <end position="1237"/>
    </location>
</feature>
<proteinExistence type="predicted"/>
<evidence type="ECO:0000313" key="4">
    <source>
        <dbReference type="Proteomes" id="UP000267821"/>
    </source>
</evidence>
<dbReference type="GO" id="GO:0016460">
    <property type="term" value="C:myosin II complex"/>
    <property type="evidence" value="ECO:0007669"/>
    <property type="project" value="TreeGrafter"/>
</dbReference>
<dbReference type="GO" id="GO:0051015">
    <property type="term" value="F:actin filament binding"/>
    <property type="evidence" value="ECO:0007669"/>
    <property type="project" value="TreeGrafter"/>
</dbReference>
<feature type="region of interest" description="Disordered" evidence="2">
    <location>
        <begin position="1"/>
        <end position="127"/>
    </location>
</feature>
<dbReference type="EMBL" id="ML121540">
    <property type="protein sequence ID" value="RPB24721.1"/>
    <property type="molecule type" value="Genomic_DNA"/>
</dbReference>
<keyword evidence="1" id="KW-0175">Coiled coil</keyword>
<feature type="compositionally biased region" description="Basic and acidic residues" evidence="2">
    <location>
        <begin position="912"/>
        <end position="931"/>
    </location>
</feature>
<feature type="compositionally biased region" description="Polar residues" evidence="2">
    <location>
        <begin position="43"/>
        <end position="52"/>
    </location>
</feature>
<dbReference type="GO" id="GO:0032982">
    <property type="term" value="C:myosin filament"/>
    <property type="evidence" value="ECO:0007669"/>
    <property type="project" value="TreeGrafter"/>
</dbReference>
<feature type="coiled-coil region" evidence="1">
    <location>
        <begin position="444"/>
        <end position="471"/>
    </location>
</feature>
<protein>
    <submittedName>
        <fullName evidence="3">Uncharacterized protein</fullName>
    </submittedName>
</protein>
<gene>
    <name evidence="3" type="ORF">L211DRAFT_807271</name>
</gene>
<dbReference type="InParanoid" id="A0A3N4LVP8"/>
<feature type="compositionally biased region" description="Basic and acidic residues" evidence="2">
    <location>
        <begin position="938"/>
        <end position="957"/>
    </location>
</feature>
<name>A0A3N4LVP8_9PEZI</name>
<dbReference type="AlphaFoldDB" id="A0A3N4LVP8"/>
<feature type="coiled-coil region" evidence="1">
    <location>
        <begin position="547"/>
        <end position="616"/>
    </location>
</feature>
<organism evidence="3 4">
    <name type="scientific">Terfezia boudieri ATCC MYA-4762</name>
    <dbReference type="NCBI Taxonomy" id="1051890"/>
    <lineage>
        <taxon>Eukaryota</taxon>
        <taxon>Fungi</taxon>
        <taxon>Dikarya</taxon>
        <taxon>Ascomycota</taxon>
        <taxon>Pezizomycotina</taxon>
        <taxon>Pezizomycetes</taxon>
        <taxon>Pezizales</taxon>
        <taxon>Pezizaceae</taxon>
        <taxon>Terfezia</taxon>
    </lineage>
</organism>
<evidence type="ECO:0000256" key="2">
    <source>
        <dbReference type="SAM" id="MobiDB-lite"/>
    </source>
</evidence>
<dbReference type="PANTHER" id="PTHR45615">
    <property type="entry name" value="MYOSIN HEAVY CHAIN, NON-MUSCLE"/>
    <property type="match status" value="1"/>
</dbReference>
<dbReference type="GO" id="GO:0005737">
    <property type="term" value="C:cytoplasm"/>
    <property type="evidence" value="ECO:0007669"/>
    <property type="project" value="TreeGrafter"/>
</dbReference>
<evidence type="ECO:0000256" key="1">
    <source>
        <dbReference type="SAM" id="Coils"/>
    </source>
</evidence>
<dbReference type="Proteomes" id="UP000267821">
    <property type="component" value="Unassembled WGS sequence"/>
</dbReference>
<feature type="region of interest" description="Disordered" evidence="2">
    <location>
        <begin position="160"/>
        <end position="208"/>
    </location>
</feature>
<feature type="compositionally biased region" description="Polar residues" evidence="2">
    <location>
        <begin position="1"/>
        <end position="13"/>
    </location>
</feature>
<dbReference type="OrthoDB" id="6365728at2759"/>
<dbReference type="PANTHER" id="PTHR45615:SF40">
    <property type="entry name" value="MYOSIN HEAVY CHAIN, NON-MUSCLE"/>
    <property type="match status" value="1"/>
</dbReference>
<dbReference type="GO" id="GO:0000146">
    <property type="term" value="F:microfilament motor activity"/>
    <property type="evidence" value="ECO:0007669"/>
    <property type="project" value="TreeGrafter"/>
</dbReference>
<feature type="compositionally biased region" description="Low complexity" evidence="2">
    <location>
        <begin position="87"/>
        <end position="97"/>
    </location>
</feature>